<evidence type="ECO:0000313" key="3">
    <source>
        <dbReference type="EMBL" id="KAK8047233.1"/>
    </source>
</evidence>
<evidence type="ECO:0008006" key="5">
    <source>
        <dbReference type="Google" id="ProtNLM"/>
    </source>
</evidence>
<dbReference type="InterPro" id="IPR049237">
    <property type="entry name" value="DUF2264_C"/>
</dbReference>
<dbReference type="Proteomes" id="UP001446871">
    <property type="component" value="Unassembled WGS sequence"/>
</dbReference>
<dbReference type="PANTHER" id="PTHR35339:SF4">
    <property type="entry name" value="LINALOOL DEHYDRATASE_ISOMERASE DOMAIN-CONTAINING PROTEIN"/>
    <property type="match status" value="1"/>
</dbReference>
<comment type="caution">
    <text evidence="3">The sequence shown here is derived from an EMBL/GenBank/DDBJ whole genome shotgun (WGS) entry which is preliminary data.</text>
</comment>
<name>A0ABR1TKQ9_9PEZI</name>
<dbReference type="EMBL" id="JAQQWM010000009">
    <property type="protein sequence ID" value="KAK8047233.1"/>
    <property type="molecule type" value="Genomic_DNA"/>
</dbReference>
<keyword evidence="4" id="KW-1185">Reference proteome</keyword>
<feature type="domain" description="DUF2264" evidence="2">
    <location>
        <begin position="379"/>
        <end position="684"/>
    </location>
</feature>
<dbReference type="Pfam" id="PF20938">
    <property type="entry name" value="DUF2264_C"/>
    <property type="match status" value="1"/>
</dbReference>
<sequence length="689" mass="76470">MEPTTGLVLGYDAVHPFAKVKITDRASVQELLRTLLDPLEPFFSPLKSRARCPGATAVRFDQTASEIEGICRPLWGLACLLAGGGEYHGTEWWVQGIKAGTDPESPEFWGYPRDNDQRMVEMCPFGYALAVAPVFWQSLNEKERGNVEAWLGNSINEKNMPNTNWLWFRVFANLGLKKNGGKFSQDRLDSDIEHLNTFYRGDGWSNDGPEGIHQMDYYSSSFAIHFLQLLYAKLAGDEEPERAEEFKKRAQMAALDLIHYFDDEGRAIPFGRSVGYRFAMVSFWGALAYAGVELPAPLTWGMVKGLVLRHLRWWQTQPDIWSPSGTLTIGYSYPNMYMAENYNSPGSPYWACLGFICLAVPPEHPFWTSEEELPRDAIPKVKGLKHPGHIVRLANQGFTTNNSSLGGHCMLLSSGQACGYPMKGTHAKYGCFAYSSAYGYSVPPGLLTLEQYALASQLGLSDDGGEYWKTRRASEYAGLETRGTDDDDGANNEITPVLVSVWKPFRDVTVRTTLVPPAEATPNWHLRAHRIEAEGREVMTADGSFAIRNQRESDGRYLDLYDAEKGGEGTFPKIIGNYDLNTPEGWAAGEKGAFAVSLRAGAVGIKALEGESKVGRSAMLVNADPNSNLLESRTVIPTLQHTIKQGETVWYVSAIYAKPSGEGVSKESYLDGWDKAPKIPEWLKGEMKA</sequence>
<dbReference type="InterPro" id="IPR016624">
    <property type="entry name" value="UCP014753"/>
</dbReference>
<gene>
    <name evidence="3" type="ORF">PG996_015297</name>
</gene>
<evidence type="ECO:0000313" key="4">
    <source>
        <dbReference type="Proteomes" id="UP001446871"/>
    </source>
</evidence>
<feature type="domain" description="DUF2264" evidence="1">
    <location>
        <begin position="24"/>
        <end position="372"/>
    </location>
</feature>
<proteinExistence type="predicted"/>
<dbReference type="InterPro" id="IPR049349">
    <property type="entry name" value="DUF2264_N"/>
</dbReference>
<accession>A0ABR1TKQ9</accession>
<dbReference type="Pfam" id="PF10022">
    <property type="entry name" value="DUF2264"/>
    <property type="match status" value="1"/>
</dbReference>
<dbReference type="PANTHER" id="PTHR35339">
    <property type="entry name" value="LINALOOL DEHYDRATASE_ISOMERASE DOMAIN-CONTAINING PROTEIN"/>
    <property type="match status" value="1"/>
</dbReference>
<evidence type="ECO:0000259" key="1">
    <source>
        <dbReference type="Pfam" id="PF10022"/>
    </source>
</evidence>
<organism evidence="3 4">
    <name type="scientific">Apiospora saccharicola</name>
    <dbReference type="NCBI Taxonomy" id="335842"/>
    <lineage>
        <taxon>Eukaryota</taxon>
        <taxon>Fungi</taxon>
        <taxon>Dikarya</taxon>
        <taxon>Ascomycota</taxon>
        <taxon>Pezizomycotina</taxon>
        <taxon>Sordariomycetes</taxon>
        <taxon>Xylariomycetidae</taxon>
        <taxon>Amphisphaeriales</taxon>
        <taxon>Apiosporaceae</taxon>
        <taxon>Apiospora</taxon>
    </lineage>
</organism>
<evidence type="ECO:0000259" key="2">
    <source>
        <dbReference type="Pfam" id="PF20938"/>
    </source>
</evidence>
<dbReference type="PIRSF" id="PIRSF014753">
    <property type="entry name" value="UCP014753"/>
    <property type="match status" value="1"/>
</dbReference>
<reference evidence="3 4" key="1">
    <citation type="submission" date="2023-01" db="EMBL/GenBank/DDBJ databases">
        <title>Analysis of 21 Apiospora genomes using comparative genomics revels a genus with tremendous synthesis potential of carbohydrate active enzymes and secondary metabolites.</title>
        <authorList>
            <person name="Sorensen T."/>
        </authorList>
    </citation>
    <scope>NUCLEOTIDE SEQUENCE [LARGE SCALE GENOMIC DNA]</scope>
    <source>
        <strain evidence="3 4">CBS 83171</strain>
    </source>
</reference>
<protein>
    <recommendedName>
        <fullName evidence="5">DUF2264 domain-containing protein</fullName>
    </recommendedName>
</protein>